<feature type="compositionally biased region" description="Acidic residues" evidence="5">
    <location>
        <begin position="534"/>
        <end position="543"/>
    </location>
</feature>
<name>A0A840N7G0_9PSEU</name>
<feature type="domain" description="Major facilitator superfamily (MFS) profile" evidence="7">
    <location>
        <begin position="1"/>
        <end position="432"/>
    </location>
</feature>
<feature type="transmembrane region" description="Helical" evidence="6">
    <location>
        <begin position="183"/>
        <end position="201"/>
    </location>
</feature>
<evidence type="ECO:0000256" key="2">
    <source>
        <dbReference type="ARBA" id="ARBA00022692"/>
    </source>
</evidence>
<dbReference type="InterPro" id="IPR036259">
    <property type="entry name" value="MFS_trans_sf"/>
</dbReference>
<evidence type="ECO:0000313" key="9">
    <source>
        <dbReference type="Proteomes" id="UP000580474"/>
    </source>
</evidence>
<dbReference type="PROSITE" id="PS50850">
    <property type="entry name" value="MFS"/>
    <property type="match status" value="1"/>
</dbReference>
<dbReference type="Proteomes" id="UP000580474">
    <property type="component" value="Unassembled WGS sequence"/>
</dbReference>
<protein>
    <submittedName>
        <fullName evidence="8">MFS family permease</fullName>
    </submittedName>
</protein>
<dbReference type="InterPro" id="IPR011701">
    <property type="entry name" value="MFS"/>
</dbReference>
<dbReference type="AlphaFoldDB" id="A0A840N7G0"/>
<keyword evidence="9" id="KW-1185">Reference proteome</keyword>
<feature type="transmembrane region" description="Helical" evidence="6">
    <location>
        <begin position="333"/>
        <end position="357"/>
    </location>
</feature>
<dbReference type="Pfam" id="PF07690">
    <property type="entry name" value="MFS_1"/>
    <property type="match status" value="1"/>
</dbReference>
<feature type="transmembrane region" description="Helical" evidence="6">
    <location>
        <begin position="369"/>
        <end position="388"/>
    </location>
</feature>
<dbReference type="PANTHER" id="PTHR11360">
    <property type="entry name" value="MONOCARBOXYLATE TRANSPORTER"/>
    <property type="match status" value="1"/>
</dbReference>
<evidence type="ECO:0000256" key="3">
    <source>
        <dbReference type="ARBA" id="ARBA00022989"/>
    </source>
</evidence>
<comment type="caution">
    <text evidence="8">The sequence shown here is derived from an EMBL/GenBank/DDBJ whole genome shotgun (WGS) entry which is preliminary data.</text>
</comment>
<dbReference type="GO" id="GO:0022857">
    <property type="term" value="F:transmembrane transporter activity"/>
    <property type="evidence" value="ECO:0007669"/>
    <property type="project" value="InterPro"/>
</dbReference>
<dbReference type="EMBL" id="JACHIV010000001">
    <property type="protein sequence ID" value="MBB5068036.1"/>
    <property type="molecule type" value="Genomic_DNA"/>
</dbReference>
<evidence type="ECO:0000313" key="8">
    <source>
        <dbReference type="EMBL" id="MBB5068036.1"/>
    </source>
</evidence>
<keyword evidence="2 6" id="KW-0812">Transmembrane</keyword>
<dbReference type="SUPFAM" id="SSF103473">
    <property type="entry name" value="MFS general substrate transporter"/>
    <property type="match status" value="1"/>
</dbReference>
<evidence type="ECO:0000256" key="6">
    <source>
        <dbReference type="SAM" id="Phobius"/>
    </source>
</evidence>
<dbReference type="Gene3D" id="1.20.1250.20">
    <property type="entry name" value="MFS general substrate transporter like domains"/>
    <property type="match status" value="2"/>
</dbReference>
<keyword evidence="4 6" id="KW-0472">Membrane</keyword>
<feature type="compositionally biased region" description="Basic and acidic residues" evidence="5">
    <location>
        <begin position="509"/>
        <end position="533"/>
    </location>
</feature>
<feature type="transmembrane region" description="Helical" evidence="6">
    <location>
        <begin position="144"/>
        <end position="163"/>
    </location>
</feature>
<dbReference type="InterPro" id="IPR050327">
    <property type="entry name" value="Proton-linked_MCT"/>
</dbReference>
<feature type="transmembrane region" description="Helical" evidence="6">
    <location>
        <begin position="309"/>
        <end position="327"/>
    </location>
</feature>
<feature type="compositionally biased region" description="Basic and acidic residues" evidence="5">
    <location>
        <begin position="449"/>
        <end position="465"/>
    </location>
</feature>
<feature type="transmembrane region" description="Helical" evidence="6">
    <location>
        <begin position="84"/>
        <end position="103"/>
    </location>
</feature>
<dbReference type="GO" id="GO:0005886">
    <property type="term" value="C:plasma membrane"/>
    <property type="evidence" value="ECO:0007669"/>
    <property type="project" value="UniProtKB-SubCell"/>
</dbReference>
<feature type="compositionally biased region" description="Basic and acidic residues" evidence="5">
    <location>
        <begin position="471"/>
        <end position="498"/>
    </location>
</feature>
<feature type="region of interest" description="Disordered" evidence="5">
    <location>
        <begin position="438"/>
        <end position="567"/>
    </location>
</feature>
<reference evidence="8 9" key="1">
    <citation type="submission" date="2020-08" db="EMBL/GenBank/DDBJ databases">
        <title>Sequencing the genomes of 1000 actinobacteria strains.</title>
        <authorList>
            <person name="Klenk H.-P."/>
        </authorList>
    </citation>
    <scope>NUCLEOTIDE SEQUENCE [LARGE SCALE GENOMIC DNA]</scope>
    <source>
        <strain evidence="8 9">DSM 45582</strain>
    </source>
</reference>
<evidence type="ECO:0000256" key="5">
    <source>
        <dbReference type="SAM" id="MobiDB-lite"/>
    </source>
</evidence>
<feature type="transmembrane region" description="Helical" evidence="6">
    <location>
        <begin position="57"/>
        <end position="77"/>
    </location>
</feature>
<evidence type="ECO:0000259" key="7">
    <source>
        <dbReference type="PROSITE" id="PS50850"/>
    </source>
</evidence>
<evidence type="ECO:0000256" key="4">
    <source>
        <dbReference type="ARBA" id="ARBA00023136"/>
    </source>
</evidence>
<dbReference type="PANTHER" id="PTHR11360:SF317">
    <property type="entry name" value="MAJOR FACILITATOR SUPERFAMILY (MFS) PROFILE DOMAIN-CONTAINING PROTEIN-RELATED"/>
    <property type="match status" value="1"/>
</dbReference>
<proteinExistence type="predicted"/>
<dbReference type="InterPro" id="IPR020846">
    <property type="entry name" value="MFS_dom"/>
</dbReference>
<feature type="compositionally biased region" description="Polar residues" evidence="5">
    <location>
        <begin position="556"/>
        <end position="567"/>
    </location>
</feature>
<dbReference type="CDD" id="cd17353">
    <property type="entry name" value="MFS_OFA_like"/>
    <property type="match status" value="1"/>
</dbReference>
<evidence type="ECO:0000256" key="1">
    <source>
        <dbReference type="ARBA" id="ARBA00004651"/>
    </source>
</evidence>
<organism evidence="8 9">
    <name type="scientific">Saccharopolyspora gloriosae</name>
    <dbReference type="NCBI Taxonomy" id="455344"/>
    <lineage>
        <taxon>Bacteria</taxon>
        <taxon>Bacillati</taxon>
        <taxon>Actinomycetota</taxon>
        <taxon>Actinomycetes</taxon>
        <taxon>Pseudonocardiales</taxon>
        <taxon>Pseudonocardiaceae</taxon>
        <taxon>Saccharopolyspora</taxon>
    </lineage>
</organism>
<feature type="transmembrane region" description="Helical" evidence="6">
    <location>
        <begin position="276"/>
        <end position="297"/>
    </location>
</feature>
<sequence length="567" mass="58805">MTVRDGFSVVAPPTWNRWLVPPAALAIHLSIGQAYAWSVFKSPLESSLQISGTGSALPFQVAIFFLGLSAAFGGKFVEARGPRWAMLVSTISFAAGFLISALGMYVGQYWLVVVGYGVVGGIGLGIGYIAPVSTLMKWFPDRPGLATGIAIMGFGGGAIIASPWSTAMLSAFGKTAEGIGTTFFVHGIVYAVFMTLGILLVRVPPPGWTPPGWDPATAAKSVSTIRVSANSAIKTPQFWLLWIVLCLNVTAGIGILQKASPMIQDFFAGTSTPVAVAAATGFVSLLSLANMGGRFAWSALSDRTGRKNIYRVYLGVGALAYLLLLFAGDTSVALFVVAAMLIMSFYGAGFATIPAYLKDLFGTFEVGAIHGRLLTAWSVAGVLGPAIVDALADSGEAAGKSGADLYVVSFYLMTGFLVIGFVANELIRPVKAKFHEPAPEAATTSDDAADAKADSAEQADSKDEKSSDDEVASKDEGSKDEVASKADSEDEVSDKAESADDEAGTTGSEGEKADDADKSDADTGETAGEKAGDAEDEQAEAGESDAKADDEAPSTEKATSSSGKQSS</sequence>
<gene>
    <name evidence="8" type="ORF">BJ969_001124</name>
</gene>
<comment type="subcellular location">
    <subcellularLocation>
        <location evidence="1">Cell membrane</location>
        <topology evidence="1">Multi-pass membrane protein</topology>
    </subcellularLocation>
</comment>
<feature type="transmembrane region" description="Helical" evidence="6">
    <location>
        <begin position="408"/>
        <end position="427"/>
    </location>
</feature>
<accession>A0A840N7G0</accession>
<keyword evidence="3 6" id="KW-1133">Transmembrane helix</keyword>
<feature type="transmembrane region" description="Helical" evidence="6">
    <location>
        <begin position="238"/>
        <end position="256"/>
    </location>
</feature>
<feature type="transmembrane region" description="Helical" evidence="6">
    <location>
        <begin position="109"/>
        <end position="132"/>
    </location>
</feature>